<name>A0AA88ANF5_FICCA</name>
<accession>A0AA88ANF5</accession>
<protein>
    <submittedName>
        <fullName evidence="1">Uncharacterized protein</fullName>
    </submittedName>
</protein>
<reference evidence="1" key="1">
    <citation type="submission" date="2023-07" db="EMBL/GenBank/DDBJ databases">
        <title>draft genome sequence of fig (Ficus carica).</title>
        <authorList>
            <person name="Takahashi T."/>
            <person name="Nishimura K."/>
        </authorList>
    </citation>
    <scope>NUCLEOTIDE SEQUENCE</scope>
</reference>
<keyword evidence="2" id="KW-1185">Reference proteome</keyword>
<proteinExistence type="predicted"/>
<sequence length="129" mass="14371">MTSIVPNSLRSLTLGQNPSNPWPFRTIVCLGRIDNLGFDFFRNISALRAVNLMDYRFIGYIESLFRVVLRAIIIRINSSVVTDGHSMRARNLIHLKASAGTCPFSHIYNPGLSSLVGNGVLKLISRPKL</sequence>
<evidence type="ECO:0000313" key="1">
    <source>
        <dbReference type="EMBL" id="GMN43311.1"/>
    </source>
</evidence>
<comment type="caution">
    <text evidence="1">The sequence shown here is derived from an EMBL/GenBank/DDBJ whole genome shotgun (WGS) entry which is preliminary data.</text>
</comment>
<organism evidence="1 2">
    <name type="scientific">Ficus carica</name>
    <name type="common">Common fig</name>
    <dbReference type="NCBI Taxonomy" id="3494"/>
    <lineage>
        <taxon>Eukaryota</taxon>
        <taxon>Viridiplantae</taxon>
        <taxon>Streptophyta</taxon>
        <taxon>Embryophyta</taxon>
        <taxon>Tracheophyta</taxon>
        <taxon>Spermatophyta</taxon>
        <taxon>Magnoliopsida</taxon>
        <taxon>eudicotyledons</taxon>
        <taxon>Gunneridae</taxon>
        <taxon>Pentapetalae</taxon>
        <taxon>rosids</taxon>
        <taxon>fabids</taxon>
        <taxon>Rosales</taxon>
        <taxon>Moraceae</taxon>
        <taxon>Ficeae</taxon>
        <taxon>Ficus</taxon>
    </lineage>
</organism>
<evidence type="ECO:0000313" key="2">
    <source>
        <dbReference type="Proteomes" id="UP001187192"/>
    </source>
</evidence>
<dbReference type="EMBL" id="BTGU01000016">
    <property type="protein sequence ID" value="GMN43311.1"/>
    <property type="molecule type" value="Genomic_DNA"/>
</dbReference>
<dbReference type="AlphaFoldDB" id="A0AA88ANF5"/>
<gene>
    <name evidence="1" type="ORF">TIFTF001_012519</name>
</gene>
<dbReference type="Proteomes" id="UP001187192">
    <property type="component" value="Unassembled WGS sequence"/>
</dbReference>